<dbReference type="InterPro" id="IPR011333">
    <property type="entry name" value="SKP1/BTB/POZ_sf"/>
</dbReference>
<dbReference type="Gene3D" id="3.30.710.10">
    <property type="entry name" value="Potassium Channel Kv1.1, Chain A"/>
    <property type="match status" value="1"/>
</dbReference>
<evidence type="ECO:0000259" key="2">
    <source>
        <dbReference type="PROSITE" id="PS50144"/>
    </source>
</evidence>
<evidence type="ECO:0000313" key="4">
    <source>
        <dbReference type="WBParaSite" id="SPAL_0001196000.1"/>
    </source>
</evidence>
<dbReference type="GO" id="GO:0030163">
    <property type="term" value="P:protein catabolic process"/>
    <property type="evidence" value="ECO:0007669"/>
    <property type="project" value="UniProtKB-ARBA"/>
</dbReference>
<dbReference type="Gene3D" id="2.60.210.10">
    <property type="entry name" value="Apoptosis, Tumor Necrosis Factor Receptor Associated Protein 2, Chain A"/>
    <property type="match status" value="1"/>
</dbReference>
<feature type="domain" description="MATH" evidence="2">
    <location>
        <begin position="22"/>
        <end position="153"/>
    </location>
</feature>
<dbReference type="Proteomes" id="UP000046392">
    <property type="component" value="Unplaced"/>
</dbReference>
<dbReference type="PROSITE" id="PS50144">
    <property type="entry name" value="MATH"/>
    <property type="match status" value="1"/>
</dbReference>
<dbReference type="Pfam" id="PF22486">
    <property type="entry name" value="MATH_2"/>
    <property type="match status" value="1"/>
</dbReference>
<reference evidence="4" key="1">
    <citation type="submission" date="2017-02" db="UniProtKB">
        <authorList>
            <consortium name="WormBaseParasite"/>
        </authorList>
    </citation>
    <scope>IDENTIFICATION</scope>
</reference>
<sequence length="353" mass="40857">MTSNESSSKSKDLLNYKKRIHEASIIWTIDKFSVCKEKTGQCKISPPFKSHTDDKLKLFVVLYPKGDEDINKDYISIYLNFECSYDLYLTFESKFFVINSEGKKKGVNIVENRRKYNHSLQMHGHSQFFERRSLFNRFSGLMANDTLIIGCEIFYSHNIIRTDGTLMDNNVNEPLNTLPNDFCSLLKSSNFSDCVIKVKDSEIYVHKCVLADRSEVFNSILIDKQNGYSPNIIEINDFSPKAVKEMVNYLYTGKLPKMDDITCEMLAIGDKYKLNLLKLAAEEKLMIDTEVDTVCDYLIKSELHSSEILQEWCLRFICMHAEFVVKSVAWKNIIVDYALLVAKFFNFFASMNN</sequence>
<dbReference type="InterPro" id="IPR008974">
    <property type="entry name" value="TRAF-like"/>
</dbReference>
<dbReference type="PANTHER" id="PTHR24413">
    <property type="entry name" value="SPECKLE-TYPE POZ PROTEIN"/>
    <property type="match status" value="1"/>
</dbReference>
<dbReference type="STRING" id="174720.A0A0N5C1U0"/>
<dbReference type="AlphaFoldDB" id="A0A0N5C1U0"/>
<organism evidence="3 4">
    <name type="scientific">Strongyloides papillosus</name>
    <name type="common">Intestinal threadworm</name>
    <dbReference type="NCBI Taxonomy" id="174720"/>
    <lineage>
        <taxon>Eukaryota</taxon>
        <taxon>Metazoa</taxon>
        <taxon>Ecdysozoa</taxon>
        <taxon>Nematoda</taxon>
        <taxon>Chromadorea</taxon>
        <taxon>Rhabditida</taxon>
        <taxon>Tylenchina</taxon>
        <taxon>Panagrolaimomorpha</taxon>
        <taxon>Strongyloidoidea</taxon>
        <taxon>Strongyloididae</taxon>
        <taxon>Strongyloides</taxon>
    </lineage>
</organism>
<dbReference type="InterPro" id="IPR002083">
    <property type="entry name" value="MATH/TRAF_dom"/>
</dbReference>
<dbReference type="WBParaSite" id="SPAL_0001196000.1">
    <property type="protein sequence ID" value="SPAL_0001196000.1"/>
    <property type="gene ID" value="SPAL_0001196000"/>
</dbReference>
<evidence type="ECO:0000313" key="3">
    <source>
        <dbReference type="Proteomes" id="UP000046392"/>
    </source>
</evidence>
<name>A0A0N5C1U0_STREA</name>
<feature type="domain" description="BTB" evidence="1">
    <location>
        <begin position="192"/>
        <end position="259"/>
    </location>
</feature>
<keyword evidence="3" id="KW-1185">Reference proteome</keyword>
<dbReference type="SUPFAM" id="SSF54695">
    <property type="entry name" value="POZ domain"/>
    <property type="match status" value="1"/>
</dbReference>
<evidence type="ECO:0000259" key="1">
    <source>
        <dbReference type="PROSITE" id="PS50097"/>
    </source>
</evidence>
<dbReference type="InterPro" id="IPR000210">
    <property type="entry name" value="BTB/POZ_dom"/>
</dbReference>
<dbReference type="SMART" id="SM00225">
    <property type="entry name" value="BTB"/>
    <property type="match status" value="1"/>
</dbReference>
<dbReference type="Pfam" id="PF00651">
    <property type="entry name" value="BTB"/>
    <property type="match status" value="1"/>
</dbReference>
<proteinExistence type="predicted"/>
<dbReference type="PROSITE" id="PS50097">
    <property type="entry name" value="BTB"/>
    <property type="match status" value="1"/>
</dbReference>
<accession>A0A0N5C1U0</accession>
<protein>
    <submittedName>
        <fullName evidence="4">Speckle-type POZ protein</fullName>
    </submittedName>
</protein>
<dbReference type="SUPFAM" id="SSF49599">
    <property type="entry name" value="TRAF domain-like"/>
    <property type="match status" value="1"/>
</dbReference>
<dbReference type="Gene3D" id="1.25.40.420">
    <property type="match status" value="1"/>
</dbReference>